<comment type="caution">
    <text evidence="1">The sequence shown here is derived from an EMBL/GenBank/DDBJ whole genome shotgun (WGS) entry which is preliminary data.</text>
</comment>
<dbReference type="EMBL" id="BMAO01003472">
    <property type="protein sequence ID" value="GFQ88113.1"/>
    <property type="molecule type" value="Genomic_DNA"/>
</dbReference>
<name>A0A8X6KZK4_TRICU</name>
<dbReference type="Proteomes" id="UP000887116">
    <property type="component" value="Unassembled WGS sequence"/>
</dbReference>
<protein>
    <submittedName>
        <fullName evidence="1">Uncharacterized protein</fullName>
    </submittedName>
</protein>
<dbReference type="AlphaFoldDB" id="A0A8X6KZK4"/>
<proteinExistence type="predicted"/>
<gene>
    <name evidence="1" type="ORF">TNCT_701061</name>
</gene>
<keyword evidence="2" id="KW-1185">Reference proteome</keyword>
<reference evidence="1" key="1">
    <citation type="submission" date="2020-07" db="EMBL/GenBank/DDBJ databases">
        <title>Multicomponent nature underlies the extraordinary mechanical properties of spider dragline silk.</title>
        <authorList>
            <person name="Kono N."/>
            <person name="Nakamura H."/>
            <person name="Mori M."/>
            <person name="Yoshida Y."/>
            <person name="Ohtoshi R."/>
            <person name="Malay A.D."/>
            <person name="Moran D.A.P."/>
            <person name="Tomita M."/>
            <person name="Numata K."/>
            <person name="Arakawa K."/>
        </authorList>
    </citation>
    <scope>NUCLEOTIDE SEQUENCE</scope>
</reference>
<sequence>MLAKNDMVVGVLRIQRRLNRDFFAKQIVHSSNLDVPDETSEGYLKEHQGNELKEDGERFRIKITFLPVYIIGHREQSGFFWTINRLMQCI</sequence>
<accession>A0A8X6KZK4</accession>
<organism evidence="1 2">
    <name type="scientific">Trichonephila clavata</name>
    <name type="common">Joro spider</name>
    <name type="synonym">Nephila clavata</name>
    <dbReference type="NCBI Taxonomy" id="2740835"/>
    <lineage>
        <taxon>Eukaryota</taxon>
        <taxon>Metazoa</taxon>
        <taxon>Ecdysozoa</taxon>
        <taxon>Arthropoda</taxon>
        <taxon>Chelicerata</taxon>
        <taxon>Arachnida</taxon>
        <taxon>Araneae</taxon>
        <taxon>Araneomorphae</taxon>
        <taxon>Entelegynae</taxon>
        <taxon>Araneoidea</taxon>
        <taxon>Nephilidae</taxon>
        <taxon>Trichonephila</taxon>
    </lineage>
</organism>
<evidence type="ECO:0000313" key="1">
    <source>
        <dbReference type="EMBL" id="GFQ88113.1"/>
    </source>
</evidence>
<evidence type="ECO:0000313" key="2">
    <source>
        <dbReference type="Proteomes" id="UP000887116"/>
    </source>
</evidence>